<feature type="transmembrane region" description="Helical" evidence="7">
    <location>
        <begin position="296"/>
        <end position="315"/>
    </location>
</feature>
<dbReference type="Pfam" id="PF00528">
    <property type="entry name" value="BPD_transp_1"/>
    <property type="match status" value="1"/>
</dbReference>
<dbReference type="Gene3D" id="1.10.3720.10">
    <property type="entry name" value="MetI-like"/>
    <property type="match status" value="2"/>
</dbReference>
<dbReference type="SUPFAM" id="SSF161098">
    <property type="entry name" value="MetI-like"/>
    <property type="match status" value="2"/>
</dbReference>
<name>A0A014L6N4_9BACT</name>
<keyword evidence="4 7" id="KW-0812">Transmembrane</keyword>
<protein>
    <submittedName>
        <fullName evidence="9">Alkylphosphonate ABC transporter, permease component</fullName>
    </submittedName>
</protein>
<evidence type="ECO:0000256" key="5">
    <source>
        <dbReference type="ARBA" id="ARBA00022989"/>
    </source>
</evidence>
<dbReference type="PROSITE" id="PS50928">
    <property type="entry name" value="ABC_TM1"/>
    <property type="match status" value="1"/>
</dbReference>
<organism evidence="9 10">
    <name type="scientific">Mesomycoplasma ovipneumoniae 14811</name>
    <dbReference type="NCBI Taxonomy" id="1188239"/>
    <lineage>
        <taxon>Bacteria</taxon>
        <taxon>Bacillati</taxon>
        <taxon>Mycoplasmatota</taxon>
        <taxon>Mycoplasmoidales</taxon>
        <taxon>Metamycoplasmataceae</taxon>
        <taxon>Mesomycoplasma</taxon>
    </lineage>
</organism>
<feature type="domain" description="ABC transmembrane type-1" evidence="8">
    <location>
        <begin position="82"/>
        <end position="265"/>
    </location>
</feature>
<dbReference type="EMBL" id="JFAD01000019">
    <property type="protein sequence ID" value="EXU61094.1"/>
    <property type="molecule type" value="Genomic_DNA"/>
</dbReference>
<feature type="transmembrane region" description="Helical" evidence="7">
    <location>
        <begin position="81"/>
        <end position="107"/>
    </location>
</feature>
<dbReference type="AlphaFoldDB" id="A0A014L6N4"/>
<keyword evidence="2 7" id="KW-0813">Transport</keyword>
<feature type="transmembrane region" description="Helical" evidence="7">
    <location>
        <begin position="357"/>
        <end position="377"/>
    </location>
</feature>
<dbReference type="STRING" id="1188239.MOVI_3780"/>
<keyword evidence="6 7" id="KW-0472">Membrane</keyword>
<keyword evidence="3" id="KW-1003">Cell membrane</keyword>
<feature type="transmembrane region" description="Helical" evidence="7">
    <location>
        <begin position="526"/>
        <end position="547"/>
    </location>
</feature>
<dbReference type="InterPro" id="IPR035906">
    <property type="entry name" value="MetI-like_sf"/>
</dbReference>
<dbReference type="Proteomes" id="UP000020977">
    <property type="component" value="Unassembled WGS sequence"/>
</dbReference>
<evidence type="ECO:0000256" key="6">
    <source>
        <dbReference type="ARBA" id="ARBA00023136"/>
    </source>
</evidence>
<feature type="transmembrane region" description="Helical" evidence="7">
    <location>
        <begin position="327"/>
        <end position="345"/>
    </location>
</feature>
<keyword evidence="5 7" id="KW-1133">Transmembrane helix</keyword>
<evidence type="ECO:0000313" key="9">
    <source>
        <dbReference type="EMBL" id="EXU61094.1"/>
    </source>
</evidence>
<dbReference type="eggNOG" id="COG3639">
    <property type="taxonomic scope" value="Bacteria"/>
</dbReference>
<comment type="similarity">
    <text evidence="7">Belongs to the binding-protein-dependent transport system permease family.</text>
</comment>
<sequence>MTMKMTIISAFKNKPYQRFKKTKLFFTFVFLVLFIVSFYSIFSEINYNGWTLFKKNLTDLFVFSNKHPYYSDSVFSLSMRFLWITIKYTFLGTFIGATLAFFSALFSSQFIKNKYLKSIIWWIIIILKSFPITFIIDPLKLIFAPKLAAILIVTWFSWIWLHRYFYSFLNSLDLSGYQKAIIKGKNRFFAFKNEILPFVINKFFGLFLFSFEANIRWTTIISATGVIGIGILINDGVQNPALGWKIVGIPLAVLLVFATFLEFLIIFFNKFILHKRSVNINQKNKYILWLKVNYNWILRIFFGFLILTLLIISILDIESWNVNQHQINRFFGSLFVIDWSVFLQGQLDNPIYMVWKLLAQVIVCLAIIGVVSILWLLAANEKLNHWIKWSFFKFLLNFFRIIPSIVIFYLFLSFAVQPILWVTFLVGIKNGLGMAKKLNETLNSIDWQKYKLLRLRQWSKFKTITHYIFPLIYKEYFKYLSVQISDSIHDLLLYGIFGGSLLGQKLTTLSQTGIAGDRTAFFTFSWVTWFLILSIEIIIISIQNNYFKKILAIMVKLKNMIFNVGTKKYLL</sequence>
<dbReference type="InterPro" id="IPR000515">
    <property type="entry name" value="MetI-like"/>
</dbReference>
<dbReference type="PANTHER" id="PTHR30043">
    <property type="entry name" value="PHOSPHONATES TRANSPORT SYSTEM PERMEASE PROTEIN"/>
    <property type="match status" value="1"/>
</dbReference>
<comment type="caution">
    <text evidence="9">The sequence shown here is derived from an EMBL/GenBank/DDBJ whole genome shotgun (WGS) entry which is preliminary data.</text>
</comment>
<feature type="transmembrane region" description="Helical" evidence="7">
    <location>
        <begin position="142"/>
        <end position="161"/>
    </location>
</feature>
<dbReference type="GO" id="GO:0005886">
    <property type="term" value="C:plasma membrane"/>
    <property type="evidence" value="ECO:0007669"/>
    <property type="project" value="UniProtKB-SubCell"/>
</dbReference>
<evidence type="ECO:0000256" key="2">
    <source>
        <dbReference type="ARBA" id="ARBA00022448"/>
    </source>
</evidence>
<dbReference type="PANTHER" id="PTHR30043:SF1">
    <property type="entry name" value="ABC TRANSPORT SYSTEM PERMEASE PROTEIN P69"/>
    <property type="match status" value="1"/>
</dbReference>
<feature type="transmembrane region" description="Helical" evidence="7">
    <location>
        <begin position="398"/>
        <end position="424"/>
    </location>
</feature>
<evidence type="ECO:0000256" key="3">
    <source>
        <dbReference type="ARBA" id="ARBA00022475"/>
    </source>
</evidence>
<feature type="transmembrane region" description="Helical" evidence="7">
    <location>
        <begin position="195"/>
        <end position="211"/>
    </location>
</feature>
<evidence type="ECO:0000256" key="7">
    <source>
        <dbReference type="RuleBase" id="RU363032"/>
    </source>
</evidence>
<evidence type="ECO:0000313" key="10">
    <source>
        <dbReference type="Proteomes" id="UP000020977"/>
    </source>
</evidence>
<gene>
    <name evidence="9" type="primary">phnB</name>
    <name evidence="9" type="ORF">MOVI_3780</name>
</gene>
<comment type="subcellular location">
    <subcellularLocation>
        <location evidence="1 7">Cell membrane</location>
        <topology evidence="1 7">Multi-pass membrane protein</topology>
    </subcellularLocation>
</comment>
<proteinExistence type="inferred from homology"/>
<evidence type="ECO:0000256" key="4">
    <source>
        <dbReference type="ARBA" id="ARBA00022692"/>
    </source>
</evidence>
<reference evidence="9 10" key="1">
    <citation type="submission" date="2014-03" db="EMBL/GenBank/DDBJ databases">
        <title>Genome sequence of Mycoplasma ovipneumoniae strain 14811.</title>
        <authorList>
            <person name="Sirand-Pugnet P."/>
            <person name="Breton M."/>
            <person name="Dordet-Frisoni E."/>
            <person name="Baranowski E."/>
            <person name="Barre A."/>
            <person name="Couture C."/>
            <person name="Dupuy V."/>
            <person name="Gaurivaud P."/>
            <person name="Jacob D."/>
            <person name="Lemaitre C."/>
            <person name="Manso-Silvan L."/>
            <person name="Nikolski M."/>
            <person name="Nouvel L.-X."/>
            <person name="Poumarat F."/>
            <person name="Tardy F."/>
            <person name="Thebault P."/>
            <person name="Theil S."/>
            <person name="Citti C."/>
            <person name="Thiaucourt F."/>
            <person name="Blanchard A."/>
        </authorList>
    </citation>
    <scope>NUCLEOTIDE SEQUENCE [LARGE SCALE GENOMIC DNA]</scope>
    <source>
        <strain evidence="9 10">14811</strain>
    </source>
</reference>
<feature type="transmembrane region" description="Helical" evidence="7">
    <location>
        <begin position="217"/>
        <end position="234"/>
    </location>
</feature>
<feature type="transmembrane region" description="Helical" evidence="7">
    <location>
        <begin position="119"/>
        <end position="136"/>
    </location>
</feature>
<evidence type="ECO:0000259" key="8">
    <source>
        <dbReference type="PROSITE" id="PS50928"/>
    </source>
</evidence>
<dbReference type="GO" id="GO:0055085">
    <property type="term" value="P:transmembrane transport"/>
    <property type="evidence" value="ECO:0007669"/>
    <property type="project" value="InterPro"/>
</dbReference>
<accession>A0A014L6N4</accession>
<evidence type="ECO:0000256" key="1">
    <source>
        <dbReference type="ARBA" id="ARBA00004651"/>
    </source>
</evidence>
<feature type="transmembrane region" description="Helical" evidence="7">
    <location>
        <begin position="246"/>
        <end position="268"/>
    </location>
</feature>